<feature type="domain" description="Methyltransferase" evidence="1">
    <location>
        <begin position="53"/>
        <end position="151"/>
    </location>
</feature>
<evidence type="ECO:0000259" key="1">
    <source>
        <dbReference type="Pfam" id="PF13649"/>
    </source>
</evidence>
<dbReference type="SUPFAM" id="SSF53335">
    <property type="entry name" value="S-adenosyl-L-methionine-dependent methyltransferases"/>
    <property type="match status" value="1"/>
</dbReference>
<dbReference type="Pfam" id="PF13649">
    <property type="entry name" value="Methyltransf_25"/>
    <property type="match status" value="1"/>
</dbReference>
<sequence>MENDAQRKNTYSLDPESPEEMARLIDLDRMSTREMGGVFAGLSEQDIAGLHDILDLACGPGGWVLDAAFERPEVDVMGVDISKIMVNYAKARARTQKRLNASFRVMSINDDLDFDDASFDLVNARTLAVAIPGARWEPLIVECARILRPGGILRLTEPHDMGITNSPAFERMTSLGLQACKRAGYGFSIDGRSFGLTHMLPGLMRKAGFQQVQLKAHVVEFSSGTEVWMDFYRNYEIGFYLNKAFLIKMGLISQEEADALYQQTMLEMNFETFRAMTHAVTFCGYKP</sequence>
<organism evidence="2 3">
    <name type="scientific">Reticulibacter mediterranei</name>
    <dbReference type="NCBI Taxonomy" id="2778369"/>
    <lineage>
        <taxon>Bacteria</taxon>
        <taxon>Bacillati</taxon>
        <taxon>Chloroflexota</taxon>
        <taxon>Ktedonobacteria</taxon>
        <taxon>Ktedonobacterales</taxon>
        <taxon>Reticulibacteraceae</taxon>
        <taxon>Reticulibacter</taxon>
    </lineage>
</organism>
<gene>
    <name evidence="2" type="ORF">KSF_077580</name>
</gene>
<dbReference type="PANTHER" id="PTHR43591:SF24">
    <property type="entry name" value="2-METHOXY-6-POLYPRENYL-1,4-BENZOQUINOL METHYLASE, MITOCHONDRIAL"/>
    <property type="match status" value="1"/>
</dbReference>
<reference evidence="2" key="1">
    <citation type="submission" date="2020-10" db="EMBL/GenBank/DDBJ databases">
        <title>Taxonomic study of unclassified bacteria belonging to the class Ktedonobacteria.</title>
        <authorList>
            <person name="Yabe S."/>
            <person name="Wang C.M."/>
            <person name="Zheng Y."/>
            <person name="Sakai Y."/>
            <person name="Cavaletti L."/>
            <person name="Monciardini P."/>
            <person name="Donadio S."/>
        </authorList>
    </citation>
    <scope>NUCLEOTIDE SEQUENCE</scope>
    <source>
        <strain evidence="2">ID150040</strain>
    </source>
</reference>
<dbReference type="InterPro" id="IPR029063">
    <property type="entry name" value="SAM-dependent_MTases_sf"/>
</dbReference>
<dbReference type="AlphaFoldDB" id="A0A8J3IVR5"/>
<name>A0A8J3IVR5_9CHLR</name>
<keyword evidence="3" id="KW-1185">Reference proteome</keyword>
<dbReference type="CDD" id="cd02440">
    <property type="entry name" value="AdoMet_MTases"/>
    <property type="match status" value="1"/>
</dbReference>
<dbReference type="InterPro" id="IPR041698">
    <property type="entry name" value="Methyltransf_25"/>
</dbReference>
<accession>A0A8J3IVR5</accession>
<dbReference type="Gene3D" id="3.40.50.150">
    <property type="entry name" value="Vaccinia Virus protein VP39"/>
    <property type="match status" value="1"/>
</dbReference>
<dbReference type="PANTHER" id="PTHR43591">
    <property type="entry name" value="METHYLTRANSFERASE"/>
    <property type="match status" value="1"/>
</dbReference>
<dbReference type="GO" id="GO:0008168">
    <property type="term" value="F:methyltransferase activity"/>
    <property type="evidence" value="ECO:0007669"/>
    <property type="project" value="TreeGrafter"/>
</dbReference>
<dbReference type="EMBL" id="BNJK01000002">
    <property type="protein sequence ID" value="GHO97710.1"/>
    <property type="molecule type" value="Genomic_DNA"/>
</dbReference>
<dbReference type="Proteomes" id="UP000597444">
    <property type="component" value="Unassembled WGS sequence"/>
</dbReference>
<proteinExistence type="predicted"/>
<dbReference type="RefSeq" id="WP_220208489.1">
    <property type="nucleotide sequence ID" value="NZ_BNJK01000002.1"/>
</dbReference>
<evidence type="ECO:0000313" key="3">
    <source>
        <dbReference type="Proteomes" id="UP000597444"/>
    </source>
</evidence>
<comment type="caution">
    <text evidence="2">The sequence shown here is derived from an EMBL/GenBank/DDBJ whole genome shotgun (WGS) entry which is preliminary data.</text>
</comment>
<evidence type="ECO:0000313" key="2">
    <source>
        <dbReference type="EMBL" id="GHO97710.1"/>
    </source>
</evidence>
<protein>
    <recommendedName>
        <fullName evidence="1">Methyltransferase domain-containing protein</fullName>
    </recommendedName>
</protein>